<sequence length="79" mass="9248">MCSGLTPPNPTRHSLSSSSTFPRFVLPRRVTHLLRLSRLRQPTSAYSVRCFRHERRRNQLLVLLCRNQSFPRLTLSLDD</sequence>
<evidence type="ECO:0000313" key="1">
    <source>
        <dbReference type="EMBL" id="CCX31732.1"/>
    </source>
</evidence>
<protein>
    <submittedName>
        <fullName evidence="1">Uncharacterized protein</fullName>
    </submittedName>
</protein>
<accession>U4LJJ9</accession>
<dbReference type="EMBL" id="HF935644">
    <property type="protein sequence ID" value="CCX31732.1"/>
    <property type="molecule type" value="Genomic_DNA"/>
</dbReference>
<keyword evidence="2" id="KW-1185">Reference proteome</keyword>
<organism evidence="1 2">
    <name type="scientific">Pyronema omphalodes (strain CBS 100304)</name>
    <name type="common">Pyronema confluens</name>
    <dbReference type="NCBI Taxonomy" id="1076935"/>
    <lineage>
        <taxon>Eukaryota</taxon>
        <taxon>Fungi</taxon>
        <taxon>Dikarya</taxon>
        <taxon>Ascomycota</taxon>
        <taxon>Pezizomycotina</taxon>
        <taxon>Pezizomycetes</taxon>
        <taxon>Pezizales</taxon>
        <taxon>Pyronemataceae</taxon>
        <taxon>Pyronema</taxon>
    </lineage>
</organism>
<dbReference type="AlphaFoldDB" id="U4LJJ9"/>
<dbReference type="Proteomes" id="UP000018144">
    <property type="component" value="Unassembled WGS sequence"/>
</dbReference>
<proteinExistence type="predicted"/>
<gene>
    <name evidence="1" type="ORF">PCON_11370</name>
</gene>
<evidence type="ECO:0000313" key="2">
    <source>
        <dbReference type="Proteomes" id="UP000018144"/>
    </source>
</evidence>
<reference evidence="1 2" key="1">
    <citation type="journal article" date="2013" name="PLoS Genet.">
        <title>The genome and development-dependent transcriptomes of Pyronema confluens: a window into fungal evolution.</title>
        <authorList>
            <person name="Traeger S."/>
            <person name="Altegoer F."/>
            <person name="Freitag M."/>
            <person name="Gabaldon T."/>
            <person name="Kempken F."/>
            <person name="Kumar A."/>
            <person name="Marcet-Houben M."/>
            <person name="Poggeler S."/>
            <person name="Stajich J.E."/>
            <person name="Nowrousian M."/>
        </authorList>
    </citation>
    <scope>NUCLEOTIDE SEQUENCE [LARGE SCALE GENOMIC DNA]</scope>
    <source>
        <strain evidence="2">CBS 100304</strain>
        <tissue evidence="1">Vegetative mycelium</tissue>
    </source>
</reference>
<name>U4LJJ9_PYROM</name>